<dbReference type="Pfam" id="PF01751">
    <property type="entry name" value="Toprim"/>
    <property type="match status" value="1"/>
</dbReference>
<evidence type="ECO:0000313" key="15">
    <source>
        <dbReference type="Proteomes" id="UP001139179"/>
    </source>
</evidence>
<evidence type="ECO:0000256" key="3">
    <source>
        <dbReference type="ARBA" id="ARBA00022552"/>
    </source>
</evidence>
<comment type="catalytic activity">
    <reaction evidence="11">
        <text>Endonucleolytic cleavage of RNA, removing 21 and 42 nucleotides, respectively, from the 5'- and 3'-termini of a 5S-rRNA precursor.</text>
        <dbReference type="EC" id="3.1.26.8"/>
    </reaction>
</comment>
<comment type="caution">
    <text evidence="14">The sequence shown here is derived from an EMBL/GenBank/DDBJ whole genome shotgun (WGS) entry which is preliminary data.</text>
</comment>
<dbReference type="Proteomes" id="UP001139179">
    <property type="component" value="Unassembled WGS sequence"/>
</dbReference>
<comment type="similarity">
    <text evidence="11">Belongs to the ribonuclease M5 family.</text>
</comment>
<comment type="subcellular location">
    <subcellularLocation>
        <location evidence="11">Cytoplasm</location>
    </subcellularLocation>
</comment>
<dbReference type="RefSeq" id="WP_251224485.1">
    <property type="nucleotide sequence ID" value="NZ_JAMBOL010000021.1"/>
</dbReference>
<evidence type="ECO:0000259" key="13">
    <source>
        <dbReference type="PROSITE" id="PS50880"/>
    </source>
</evidence>
<evidence type="ECO:0000256" key="10">
    <source>
        <dbReference type="ARBA" id="ARBA00022884"/>
    </source>
</evidence>
<dbReference type="NCBIfam" id="TIGR00334">
    <property type="entry name" value="5S_RNA_mat_M5"/>
    <property type="match status" value="1"/>
</dbReference>
<keyword evidence="10 11" id="KW-0694">RNA-binding</keyword>
<keyword evidence="7 11" id="KW-0255">Endonuclease</keyword>
<dbReference type="SUPFAM" id="SSF110455">
    <property type="entry name" value="Toprim domain"/>
    <property type="match status" value="1"/>
</dbReference>
<dbReference type="GO" id="GO:0046872">
    <property type="term" value="F:metal ion binding"/>
    <property type="evidence" value="ECO:0007669"/>
    <property type="project" value="UniProtKB-KW"/>
</dbReference>
<dbReference type="AlphaFoldDB" id="A0A9X2DRM5"/>
<dbReference type="PROSITE" id="PS50880">
    <property type="entry name" value="TOPRIM"/>
    <property type="match status" value="1"/>
</dbReference>
<dbReference type="GO" id="GO:0043822">
    <property type="term" value="F:ribonuclease M5 activity"/>
    <property type="evidence" value="ECO:0007669"/>
    <property type="project" value="UniProtKB-UniRule"/>
</dbReference>
<keyword evidence="4 11" id="KW-0540">Nuclease</keyword>
<evidence type="ECO:0000256" key="4">
    <source>
        <dbReference type="ARBA" id="ARBA00022722"/>
    </source>
</evidence>
<dbReference type="InterPro" id="IPR034141">
    <property type="entry name" value="TOPRIM_RNase_M5-like"/>
</dbReference>
<dbReference type="GO" id="GO:0006364">
    <property type="term" value="P:rRNA processing"/>
    <property type="evidence" value="ECO:0007669"/>
    <property type="project" value="UniProtKB-UniRule"/>
</dbReference>
<dbReference type="Gene3D" id="3.40.1360.10">
    <property type="match status" value="1"/>
</dbReference>
<protein>
    <recommendedName>
        <fullName evidence="11 12">Ribonuclease M5</fullName>
        <ecNumber evidence="11 12">3.1.26.8</ecNumber>
    </recommendedName>
    <alternativeName>
        <fullName evidence="11">RNase M5</fullName>
    </alternativeName>
    <alternativeName>
        <fullName evidence="11">Ribosomal RNA terminal maturase M5</fullName>
    </alternativeName>
</protein>
<evidence type="ECO:0000256" key="6">
    <source>
        <dbReference type="ARBA" id="ARBA00022730"/>
    </source>
</evidence>
<dbReference type="EC" id="3.1.26.8" evidence="11 12"/>
<evidence type="ECO:0000256" key="5">
    <source>
        <dbReference type="ARBA" id="ARBA00022723"/>
    </source>
</evidence>
<dbReference type="InterPro" id="IPR004466">
    <property type="entry name" value="RNase_M5"/>
</dbReference>
<proteinExistence type="inferred from homology"/>
<dbReference type="InterPro" id="IPR006171">
    <property type="entry name" value="TOPRIM_dom"/>
</dbReference>
<dbReference type="PANTHER" id="PTHR39156">
    <property type="entry name" value="RIBONUCLEASE M5"/>
    <property type="match status" value="1"/>
</dbReference>
<evidence type="ECO:0000256" key="8">
    <source>
        <dbReference type="ARBA" id="ARBA00022801"/>
    </source>
</evidence>
<dbReference type="SMART" id="SM00493">
    <property type="entry name" value="TOPRIM"/>
    <property type="match status" value="1"/>
</dbReference>
<dbReference type="GO" id="GO:0019843">
    <property type="term" value="F:rRNA binding"/>
    <property type="evidence" value="ECO:0007669"/>
    <property type="project" value="UniProtKB-KW"/>
</dbReference>
<evidence type="ECO:0000256" key="1">
    <source>
        <dbReference type="ARBA" id="ARBA00022490"/>
    </source>
</evidence>
<dbReference type="GO" id="GO:0005737">
    <property type="term" value="C:cytoplasm"/>
    <property type="evidence" value="ECO:0007669"/>
    <property type="project" value="UniProtKB-SubCell"/>
</dbReference>
<keyword evidence="5" id="KW-0479">Metal-binding</keyword>
<keyword evidence="1 11" id="KW-0963">Cytoplasm</keyword>
<keyword evidence="3 11" id="KW-0698">rRNA processing</keyword>
<evidence type="ECO:0000256" key="2">
    <source>
        <dbReference type="ARBA" id="ARBA00022517"/>
    </source>
</evidence>
<comment type="function">
    <text evidence="11">Required for correct processing of both the 5' and 3' ends of 5S rRNA precursor. Cleaves both sides of a double-stranded region yielding mature 5S rRNA in one step.</text>
</comment>
<accession>A0A9X2DRM5</accession>
<keyword evidence="8 11" id="KW-0378">Hydrolase</keyword>
<evidence type="ECO:0000313" key="14">
    <source>
        <dbReference type="EMBL" id="MCM3715779.1"/>
    </source>
</evidence>
<evidence type="ECO:0000256" key="9">
    <source>
        <dbReference type="ARBA" id="ARBA00022842"/>
    </source>
</evidence>
<evidence type="ECO:0000256" key="12">
    <source>
        <dbReference type="NCBIfam" id="TIGR00334"/>
    </source>
</evidence>
<keyword evidence="6 11" id="KW-0699">rRNA-binding</keyword>
<dbReference type="HAMAP" id="MF_01469">
    <property type="entry name" value="RNase_M5"/>
    <property type="match status" value="1"/>
</dbReference>
<organism evidence="14 15">
    <name type="scientific">Halalkalibacter oceani</name>
    <dbReference type="NCBI Taxonomy" id="1653776"/>
    <lineage>
        <taxon>Bacteria</taxon>
        <taxon>Bacillati</taxon>
        <taxon>Bacillota</taxon>
        <taxon>Bacilli</taxon>
        <taxon>Bacillales</taxon>
        <taxon>Bacillaceae</taxon>
        <taxon>Halalkalibacter</taxon>
    </lineage>
</organism>
<dbReference type="InterPro" id="IPR025156">
    <property type="entry name" value="RNase_M5_C"/>
</dbReference>
<gene>
    <name evidence="11 14" type="primary">rnmV</name>
    <name evidence="14" type="ORF">M3202_17090</name>
</gene>
<name>A0A9X2DRM5_9BACI</name>
<sequence length="187" mass="21345">MKIKEMIVVEGKDDTVAIKRAVDADTIETNGSAVNERVLAQIELAQQRRGVIILTDPDYPGERIRRIISERIPACKHAFLPKREALSRTKNDLGVENASPEAIRYALRHAKKEEEELKVELIDRQDLLDAGLIAGPKAKQRRERLGIILNIGYANGKQFHKRLQKFRITAEEFARAVHQLFEEENNE</sequence>
<reference evidence="14" key="1">
    <citation type="submission" date="2022-05" db="EMBL/GenBank/DDBJ databases">
        <title>Comparative Genomics of Spacecraft Associated Microbes.</title>
        <authorList>
            <person name="Tran M.T."/>
            <person name="Wright A."/>
            <person name="Seuylemezian A."/>
            <person name="Eisen J."/>
            <person name="Coil D."/>
        </authorList>
    </citation>
    <scope>NUCLEOTIDE SEQUENCE</scope>
    <source>
        <strain evidence="14">214.1.1</strain>
    </source>
</reference>
<feature type="domain" description="Toprim" evidence="13">
    <location>
        <begin position="4"/>
        <end position="87"/>
    </location>
</feature>
<keyword evidence="15" id="KW-1185">Reference proteome</keyword>
<evidence type="ECO:0000256" key="7">
    <source>
        <dbReference type="ARBA" id="ARBA00022759"/>
    </source>
</evidence>
<keyword evidence="9" id="KW-0460">Magnesium</keyword>
<dbReference type="FunFam" id="3.40.1360.10:FF:000006">
    <property type="entry name" value="Ribonuclease M5"/>
    <property type="match status" value="1"/>
</dbReference>
<evidence type="ECO:0000256" key="11">
    <source>
        <dbReference type="HAMAP-Rule" id="MF_01469"/>
    </source>
</evidence>
<dbReference type="CDD" id="cd01027">
    <property type="entry name" value="TOPRIM_RNase_M5_like"/>
    <property type="match status" value="1"/>
</dbReference>
<dbReference type="Pfam" id="PF13331">
    <property type="entry name" value="DUF4093"/>
    <property type="match status" value="1"/>
</dbReference>
<dbReference type="PANTHER" id="PTHR39156:SF1">
    <property type="entry name" value="RIBONUCLEASE M5"/>
    <property type="match status" value="1"/>
</dbReference>
<dbReference type="EMBL" id="JAMBOL010000021">
    <property type="protein sequence ID" value="MCM3715779.1"/>
    <property type="molecule type" value="Genomic_DNA"/>
</dbReference>
<keyword evidence="2 11" id="KW-0690">Ribosome biogenesis</keyword>